<proteinExistence type="predicted"/>
<keyword evidence="3" id="KW-1185">Reference proteome</keyword>
<accession>J3LWT8</accession>
<reference evidence="2" key="2">
    <citation type="submission" date="2013-04" db="UniProtKB">
        <authorList>
            <consortium name="EnsemblPlants"/>
        </authorList>
    </citation>
    <scope>IDENTIFICATION</scope>
</reference>
<keyword evidence="1" id="KW-0732">Signal</keyword>
<dbReference type="Gramene" id="OB04G16130.1">
    <property type="protein sequence ID" value="OB04G16130.1"/>
    <property type="gene ID" value="OB04G16130"/>
</dbReference>
<dbReference type="EnsemblPlants" id="OB04G16130.1">
    <property type="protein sequence ID" value="OB04G16130.1"/>
    <property type="gene ID" value="OB04G16130"/>
</dbReference>
<organism evidence="2">
    <name type="scientific">Oryza brachyantha</name>
    <name type="common">malo sina</name>
    <dbReference type="NCBI Taxonomy" id="4533"/>
    <lineage>
        <taxon>Eukaryota</taxon>
        <taxon>Viridiplantae</taxon>
        <taxon>Streptophyta</taxon>
        <taxon>Embryophyta</taxon>
        <taxon>Tracheophyta</taxon>
        <taxon>Spermatophyta</taxon>
        <taxon>Magnoliopsida</taxon>
        <taxon>Liliopsida</taxon>
        <taxon>Poales</taxon>
        <taxon>Poaceae</taxon>
        <taxon>BOP clade</taxon>
        <taxon>Oryzoideae</taxon>
        <taxon>Oryzeae</taxon>
        <taxon>Oryzinae</taxon>
        <taxon>Oryza</taxon>
    </lineage>
</organism>
<sequence length="96" mass="11018">MVIQLLKMLQHLLQSSVFMSPMVVGVPPQWPPSDMIHLVVKELMDDIEALEEGRKRNNGPRRYVAKPHEEANQLLIDDYFTQTPIYNSTIFHEGSG</sequence>
<evidence type="ECO:0000313" key="2">
    <source>
        <dbReference type="EnsemblPlants" id="OB04G16130.1"/>
    </source>
</evidence>
<feature type="signal peptide" evidence="1">
    <location>
        <begin position="1"/>
        <end position="25"/>
    </location>
</feature>
<protein>
    <submittedName>
        <fullName evidence="2">Uncharacterized protein</fullName>
    </submittedName>
</protein>
<evidence type="ECO:0000313" key="3">
    <source>
        <dbReference type="Proteomes" id="UP000006038"/>
    </source>
</evidence>
<feature type="chain" id="PRO_5003773086" evidence="1">
    <location>
        <begin position="26"/>
        <end position="96"/>
    </location>
</feature>
<evidence type="ECO:0000256" key="1">
    <source>
        <dbReference type="SAM" id="SignalP"/>
    </source>
</evidence>
<dbReference type="HOGENOM" id="CLU_2363083_0_0_1"/>
<name>J3LWT8_ORYBR</name>
<reference evidence="2" key="1">
    <citation type="journal article" date="2013" name="Nat. Commun.">
        <title>Whole-genome sequencing of Oryza brachyantha reveals mechanisms underlying Oryza genome evolution.</title>
        <authorList>
            <person name="Chen J."/>
            <person name="Huang Q."/>
            <person name="Gao D."/>
            <person name="Wang J."/>
            <person name="Lang Y."/>
            <person name="Liu T."/>
            <person name="Li B."/>
            <person name="Bai Z."/>
            <person name="Luis Goicoechea J."/>
            <person name="Liang C."/>
            <person name="Chen C."/>
            <person name="Zhang W."/>
            <person name="Sun S."/>
            <person name="Liao Y."/>
            <person name="Zhang X."/>
            <person name="Yang L."/>
            <person name="Song C."/>
            <person name="Wang M."/>
            <person name="Shi J."/>
            <person name="Liu G."/>
            <person name="Liu J."/>
            <person name="Zhou H."/>
            <person name="Zhou W."/>
            <person name="Yu Q."/>
            <person name="An N."/>
            <person name="Chen Y."/>
            <person name="Cai Q."/>
            <person name="Wang B."/>
            <person name="Liu B."/>
            <person name="Min J."/>
            <person name="Huang Y."/>
            <person name="Wu H."/>
            <person name="Li Z."/>
            <person name="Zhang Y."/>
            <person name="Yin Y."/>
            <person name="Song W."/>
            <person name="Jiang J."/>
            <person name="Jackson S.A."/>
            <person name="Wing R.A."/>
            <person name="Wang J."/>
            <person name="Chen M."/>
        </authorList>
    </citation>
    <scope>NUCLEOTIDE SEQUENCE [LARGE SCALE GENOMIC DNA]</scope>
    <source>
        <strain evidence="2">cv. IRGC 101232</strain>
    </source>
</reference>
<dbReference type="AlphaFoldDB" id="J3LWT8"/>
<dbReference type="Proteomes" id="UP000006038">
    <property type="component" value="Chromosome 4"/>
</dbReference>